<name>A0A8W8J6Q5_MAGGI</name>
<dbReference type="PROSITE" id="PS51406">
    <property type="entry name" value="FIBRINOGEN_C_2"/>
    <property type="match status" value="2"/>
</dbReference>
<evidence type="ECO:0000313" key="2">
    <source>
        <dbReference type="EnsemblMetazoa" id="G17073.1:cds"/>
    </source>
</evidence>
<dbReference type="PANTHER" id="PTHR19143">
    <property type="entry name" value="FIBRINOGEN/TENASCIN/ANGIOPOEITIN"/>
    <property type="match status" value="1"/>
</dbReference>
<sequence>KRKYTDCSDILRSYPSRKKHDGVYTIYPDHVNKKEVFCDMTTEGGGWTVIQKRIDGSTDFYRTWKEYKEGFGNPSRDYWIGNSLGSHHGWKFTTKDQDNDNYKDNCAKLYYGGWWYGACYVTNLNGLYAKSALKDTKYNSWANWKNEHEALKKTLMMIRPS</sequence>
<reference evidence="2" key="1">
    <citation type="submission" date="2022-08" db="UniProtKB">
        <authorList>
            <consortium name="EnsemblMetazoa"/>
        </authorList>
    </citation>
    <scope>IDENTIFICATION</scope>
    <source>
        <strain evidence="2">05x7-T-G4-1.051#20</strain>
    </source>
</reference>
<dbReference type="Proteomes" id="UP000005408">
    <property type="component" value="Unassembled WGS sequence"/>
</dbReference>
<dbReference type="Pfam" id="PF00147">
    <property type="entry name" value="Fibrinogen_C"/>
    <property type="match status" value="2"/>
</dbReference>
<dbReference type="AlphaFoldDB" id="A0A8W8J6Q5"/>
<dbReference type="PANTHER" id="PTHR19143:SF394">
    <property type="entry name" value="ANGIOPOIETIN-RELATED PROTEIN 3-LIKE"/>
    <property type="match status" value="1"/>
</dbReference>
<dbReference type="SMART" id="SM00186">
    <property type="entry name" value="FBG"/>
    <property type="match status" value="1"/>
</dbReference>
<dbReference type="InterPro" id="IPR002181">
    <property type="entry name" value="Fibrinogen_a/b/g_C_dom"/>
</dbReference>
<feature type="domain" description="Fibrinogen C-terminal" evidence="1">
    <location>
        <begin position="1"/>
        <end position="82"/>
    </location>
</feature>
<dbReference type="EnsemblMetazoa" id="G17073.1">
    <property type="protein sequence ID" value="G17073.1:cds"/>
    <property type="gene ID" value="G17073"/>
</dbReference>
<evidence type="ECO:0000313" key="3">
    <source>
        <dbReference type="Proteomes" id="UP000005408"/>
    </source>
</evidence>
<dbReference type="NCBIfam" id="NF040941">
    <property type="entry name" value="GGGWT_bact"/>
    <property type="match status" value="1"/>
</dbReference>
<dbReference type="SUPFAM" id="SSF56496">
    <property type="entry name" value="Fibrinogen C-terminal domain-like"/>
    <property type="match status" value="1"/>
</dbReference>
<dbReference type="InterPro" id="IPR050373">
    <property type="entry name" value="Fibrinogen_C-term_domain"/>
</dbReference>
<evidence type="ECO:0000259" key="1">
    <source>
        <dbReference type="PROSITE" id="PS51406"/>
    </source>
</evidence>
<dbReference type="Gene3D" id="3.90.215.10">
    <property type="entry name" value="Gamma Fibrinogen, chain A, domain 1"/>
    <property type="match status" value="2"/>
</dbReference>
<protein>
    <recommendedName>
        <fullName evidence="1">Fibrinogen C-terminal domain-containing protein</fullName>
    </recommendedName>
</protein>
<proteinExistence type="predicted"/>
<organism evidence="2 3">
    <name type="scientific">Magallana gigas</name>
    <name type="common">Pacific oyster</name>
    <name type="synonym">Crassostrea gigas</name>
    <dbReference type="NCBI Taxonomy" id="29159"/>
    <lineage>
        <taxon>Eukaryota</taxon>
        <taxon>Metazoa</taxon>
        <taxon>Spiralia</taxon>
        <taxon>Lophotrochozoa</taxon>
        <taxon>Mollusca</taxon>
        <taxon>Bivalvia</taxon>
        <taxon>Autobranchia</taxon>
        <taxon>Pteriomorphia</taxon>
        <taxon>Ostreida</taxon>
        <taxon>Ostreoidea</taxon>
        <taxon>Ostreidae</taxon>
        <taxon>Magallana</taxon>
    </lineage>
</organism>
<dbReference type="InterPro" id="IPR036056">
    <property type="entry name" value="Fibrinogen-like_C"/>
</dbReference>
<feature type="domain" description="Fibrinogen C-terminal" evidence="1">
    <location>
        <begin position="83"/>
        <end position="161"/>
    </location>
</feature>
<dbReference type="InterPro" id="IPR014716">
    <property type="entry name" value="Fibrinogen_a/b/g_C_1"/>
</dbReference>
<accession>A0A8W8J6Q5</accession>
<dbReference type="GO" id="GO:0005615">
    <property type="term" value="C:extracellular space"/>
    <property type="evidence" value="ECO:0007669"/>
    <property type="project" value="TreeGrafter"/>
</dbReference>
<keyword evidence="3" id="KW-1185">Reference proteome</keyword>